<evidence type="ECO:0000256" key="1">
    <source>
        <dbReference type="SAM" id="SignalP"/>
    </source>
</evidence>
<evidence type="ECO:0008006" key="4">
    <source>
        <dbReference type="Google" id="ProtNLM"/>
    </source>
</evidence>
<name>A0ABZ0TET4_9SPHI</name>
<gene>
    <name evidence="2" type="ORF">SNE25_20455</name>
</gene>
<feature type="signal peptide" evidence="1">
    <location>
        <begin position="1"/>
        <end position="20"/>
    </location>
</feature>
<protein>
    <recommendedName>
        <fullName evidence="4">DUF4861 domain-containing protein</fullName>
    </recommendedName>
</protein>
<sequence length="300" mass="33773">MFCKAPLLLALMFVSIRLFAQPAAPSDAKIITVDLTKNSFSQAIPYDKPLNLIGVLPDDKVTELKLYIKPGNFGSDDYIAKEYLQCTWEKKLSPNFTLPVDVIYDTKKYMEADHYYALEIIGKDGNGKVLLDFRYIINTISAPGDQIKMDFGILYASGPKMLSGEIAAHLYAVPVNDEADPVNFKGLSQNIFKRTSIYFGLSVAKFKSDTRQDTKNLVGIGNLVYGLSIHSPLYGWYGRHQVLRRLLQPMYFNFGQILFKQADANPLIVKDRNKTAFYVGVSYDFNFTALIAPLTKLFTP</sequence>
<dbReference type="RefSeq" id="WP_321560860.1">
    <property type="nucleotide sequence ID" value="NZ_CP139558.1"/>
</dbReference>
<dbReference type="Proteomes" id="UP001324380">
    <property type="component" value="Chromosome"/>
</dbReference>
<proteinExistence type="predicted"/>
<keyword evidence="1" id="KW-0732">Signal</keyword>
<reference evidence="2 3" key="1">
    <citation type="submission" date="2023-11" db="EMBL/GenBank/DDBJ databases">
        <title>Analysis of the Genomes of Mucilaginibacter gossypii cycad 4 and M. sabulilitoris SNA2: microbes with the potential for plant growth promotion.</title>
        <authorList>
            <person name="Hirsch A.M."/>
            <person name="Humm E."/>
            <person name="Rubbi M."/>
            <person name="Del Vecchio G."/>
            <person name="Ha S.M."/>
            <person name="Pellegrini M."/>
            <person name="Gunsalus R.P."/>
        </authorList>
    </citation>
    <scope>NUCLEOTIDE SEQUENCE [LARGE SCALE GENOMIC DNA]</scope>
    <source>
        <strain evidence="2 3">SNA2</strain>
    </source>
</reference>
<evidence type="ECO:0000313" key="2">
    <source>
        <dbReference type="EMBL" id="WPU91694.1"/>
    </source>
</evidence>
<evidence type="ECO:0000313" key="3">
    <source>
        <dbReference type="Proteomes" id="UP001324380"/>
    </source>
</evidence>
<organism evidence="2 3">
    <name type="scientific">Mucilaginibacter sabulilitoris</name>
    <dbReference type="NCBI Taxonomy" id="1173583"/>
    <lineage>
        <taxon>Bacteria</taxon>
        <taxon>Pseudomonadati</taxon>
        <taxon>Bacteroidota</taxon>
        <taxon>Sphingobacteriia</taxon>
        <taxon>Sphingobacteriales</taxon>
        <taxon>Sphingobacteriaceae</taxon>
        <taxon>Mucilaginibacter</taxon>
    </lineage>
</organism>
<feature type="chain" id="PRO_5047235473" description="DUF4861 domain-containing protein" evidence="1">
    <location>
        <begin position="21"/>
        <end position="300"/>
    </location>
</feature>
<keyword evidence="3" id="KW-1185">Reference proteome</keyword>
<accession>A0ABZ0TET4</accession>
<dbReference type="EMBL" id="CP139558">
    <property type="protein sequence ID" value="WPU91694.1"/>
    <property type="molecule type" value="Genomic_DNA"/>
</dbReference>